<dbReference type="InterPro" id="IPR018303">
    <property type="entry name" value="ATPase_P-typ_P_site"/>
</dbReference>
<dbReference type="GO" id="GO:0036376">
    <property type="term" value="P:sodium ion export across plasma membrane"/>
    <property type="evidence" value="ECO:0007669"/>
    <property type="project" value="TreeGrafter"/>
</dbReference>
<evidence type="ECO:0000313" key="14">
    <source>
        <dbReference type="EMBL" id="ASZ09119.1"/>
    </source>
</evidence>
<evidence type="ECO:0000256" key="5">
    <source>
        <dbReference type="ARBA" id="ARBA00022692"/>
    </source>
</evidence>
<dbReference type="GO" id="GO:0005391">
    <property type="term" value="F:P-type sodium:potassium-exchanging transporter activity"/>
    <property type="evidence" value="ECO:0007669"/>
    <property type="project" value="TreeGrafter"/>
</dbReference>
<evidence type="ECO:0000256" key="3">
    <source>
        <dbReference type="ARBA" id="ARBA00022475"/>
    </source>
</evidence>
<dbReference type="RefSeq" id="WP_027875376.1">
    <property type="nucleotide sequence ID" value="NZ_CP023173.1"/>
</dbReference>
<dbReference type="GO" id="GO:0030007">
    <property type="term" value="P:intracellular potassium ion homeostasis"/>
    <property type="evidence" value="ECO:0007669"/>
    <property type="project" value="TreeGrafter"/>
</dbReference>
<feature type="transmembrane region" description="Helical" evidence="12">
    <location>
        <begin position="682"/>
        <end position="703"/>
    </location>
</feature>
<dbReference type="GO" id="GO:1902600">
    <property type="term" value="P:proton transmembrane transport"/>
    <property type="evidence" value="ECO:0007669"/>
    <property type="project" value="TreeGrafter"/>
</dbReference>
<evidence type="ECO:0000256" key="7">
    <source>
        <dbReference type="ARBA" id="ARBA00022840"/>
    </source>
</evidence>
<evidence type="ECO:0000256" key="9">
    <source>
        <dbReference type="ARBA" id="ARBA00022967"/>
    </source>
</evidence>
<feature type="domain" description="Cation-transporting P-type ATPase N-terminal" evidence="13">
    <location>
        <begin position="3"/>
        <end position="77"/>
    </location>
</feature>
<keyword evidence="7" id="KW-0067">ATP-binding</keyword>
<feature type="transmembrane region" description="Helical" evidence="12">
    <location>
        <begin position="90"/>
        <end position="106"/>
    </location>
</feature>
<feature type="transmembrane region" description="Helical" evidence="12">
    <location>
        <begin position="281"/>
        <end position="308"/>
    </location>
</feature>
<keyword evidence="10 12" id="KW-1133">Transmembrane helix</keyword>
<dbReference type="SUPFAM" id="SSF81665">
    <property type="entry name" value="Calcium ATPase, transmembrane domain M"/>
    <property type="match status" value="1"/>
</dbReference>
<dbReference type="PRINTS" id="PR00119">
    <property type="entry name" value="CATATPASE"/>
</dbReference>
<dbReference type="GO" id="GO:0005886">
    <property type="term" value="C:plasma membrane"/>
    <property type="evidence" value="ECO:0007669"/>
    <property type="project" value="UniProtKB-SubCell"/>
</dbReference>
<evidence type="ECO:0000256" key="2">
    <source>
        <dbReference type="ARBA" id="ARBA00005675"/>
    </source>
</evidence>
<dbReference type="Pfam" id="PF13246">
    <property type="entry name" value="Cation_ATPase"/>
    <property type="match status" value="1"/>
</dbReference>
<keyword evidence="11 12" id="KW-0472">Membrane</keyword>
<reference evidence="14 15" key="1">
    <citation type="submission" date="2017-08" db="EMBL/GenBank/DDBJ databases">
        <title>Complete Genome Sequence of Mesoplasma chauliocola.</title>
        <authorList>
            <person name="Knight T.F.Jr."/>
            <person name="Citino T."/>
        </authorList>
    </citation>
    <scope>NUCLEOTIDE SEQUENCE [LARGE SCALE GENOMIC DNA]</scope>
    <source>
        <strain evidence="14 15">CHPA-2</strain>
    </source>
</reference>
<accession>A0A249SNE4</accession>
<dbReference type="Pfam" id="PF00122">
    <property type="entry name" value="E1-E2_ATPase"/>
    <property type="match status" value="1"/>
</dbReference>
<dbReference type="SFLD" id="SFLDF00027">
    <property type="entry name" value="p-type_atpase"/>
    <property type="match status" value="1"/>
</dbReference>
<evidence type="ECO:0000313" key="15">
    <source>
        <dbReference type="Proteomes" id="UP000232229"/>
    </source>
</evidence>
<dbReference type="SFLD" id="SFLDS00003">
    <property type="entry name" value="Haloacid_Dehalogenase"/>
    <property type="match status" value="1"/>
</dbReference>
<feature type="transmembrane region" description="Helical" evidence="12">
    <location>
        <begin position="715"/>
        <end position="733"/>
    </location>
</feature>
<feature type="transmembrane region" description="Helical" evidence="12">
    <location>
        <begin position="871"/>
        <end position="891"/>
    </location>
</feature>
<dbReference type="PRINTS" id="PR00120">
    <property type="entry name" value="HATPASE"/>
</dbReference>
<feature type="transmembrane region" description="Helical" evidence="12">
    <location>
        <begin position="829"/>
        <end position="851"/>
    </location>
</feature>
<dbReference type="KEGG" id="mchc:CK556_01955"/>
<dbReference type="InterPro" id="IPR023214">
    <property type="entry name" value="HAD_sf"/>
</dbReference>
<dbReference type="SMART" id="SM00831">
    <property type="entry name" value="Cation_ATPase_N"/>
    <property type="match status" value="1"/>
</dbReference>
<feature type="transmembrane region" description="Helical" evidence="12">
    <location>
        <begin position="61"/>
        <end position="78"/>
    </location>
</feature>
<dbReference type="InterPro" id="IPR004014">
    <property type="entry name" value="ATPase_P-typ_cation-transptr_N"/>
</dbReference>
<dbReference type="InterPro" id="IPR006068">
    <property type="entry name" value="ATPase_P-typ_cation-transptr_C"/>
</dbReference>
<keyword evidence="9" id="KW-1278">Translocase</keyword>
<dbReference type="FunFam" id="2.70.150.10:FF:000160">
    <property type="entry name" value="Sarcoplasmic/endoplasmic reticulum calcium ATPase 1"/>
    <property type="match status" value="1"/>
</dbReference>
<dbReference type="STRING" id="1336232.GCA_000518825_00382"/>
<evidence type="ECO:0000256" key="10">
    <source>
        <dbReference type="ARBA" id="ARBA00022989"/>
    </source>
</evidence>
<dbReference type="InterPro" id="IPR036412">
    <property type="entry name" value="HAD-like_sf"/>
</dbReference>
<dbReference type="Gene3D" id="3.40.50.1000">
    <property type="entry name" value="HAD superfamily/HAD-like"/>
    <property type="match status" value="1"/>
</dbReference>
<dbReference type="NCBIfam" id="TIGR01494">
    <property type="entry name" value="ATPase_P-type"/>
    <property type="match status" value="3"/>
</dbReference>
<dbReference type="Gene3D" id="2.70.150.10">
    <property type="entry name" value="Calcium-transporting ATPase, cytoplasmic transduction domain A"/>
    <property type="match status" value="1"/>
</dbReference>
<dbReference type="Proteomes" id="UP000232229">
    <property type="component" value="Chromosome"/>
</dbReference>
<dbReference type="SUPFAM" id="SSF56784">
    <property type="entry name" value="HAD-like"/>
    <property type="match status" value="1"/>
</dbReference>
<dbReference type="InterPro" id="IPR023299">
    <property type="entry name" value="ATPase_P-typ_cyto_dom_N"/>
</dbReference>
<proteinExistence type="inferred from homology"/>
<dbReference type="Gene3D" id="1.20.1110.10">
    <property type="entry name" value="Calcium-transporting ATPase, transmembrane domain"/>
    <property type="match status" value="1"/>
</dbReference>
<evidence type="ECO:0000256" key="11">
    <source>
        <dbReference type="ARBA" id="ARBA00023136"/>
    </source>
</evidence>
<sequence>MDSWESSKIKEIEEKLNTDIKTGLDEQEAAKRLLENGKNELPTGKVTPWWVTFLHAFVEPLQLILMFAAVISIVAPVISRPGQPLGMHDFIDFIVIMMIVVVDAILETVQTVKARKSVDALKSLSKPKAVVLRNHNQKEIDAADLVVGDIVILEAGKYVPAELRIVQSADFMIDESILTGESVPVEKTHKAIAETKILAEKTNIAFMSTFTTAGRAVGIVIRTGLDTEIGKISQAIEKNEESQTPLEKKISKFGYVISCVAAVIGVLVFLLLSLVGGFEAWASYLMVAITLAIGIIPESLAAVISITLSFSTKRMAKNNVIVKKLASVETLGSVNVICTDKTGTLTQNKMTVKKVIENNKIVDAAEFVNTQLTKQKELLLKALVLPNDSITEGSERIGDPTELALVDYAELMGVDELIYRKKFERIDEIPFDSERKLMSTLNSVDSKKIAFTKGAIDQLLSICDHIMIEDKVIKLTESHKNEIMKASINLSDDALRVLAFAYKEVKNNKLEENGLTFVGAVAMIDPVRKEAVQAIEEAHAAGIEVCMITGDHAITALAIARDLGLAYEANQVISSDKLDTMSDEELNDVIDNIRVFARVNPEHKVKIVSTLQNKGYIVSMTGDGVNDAPSLSKADIGVAMGITGTDVAKQASDVILTDDNFATIMIGVNEGRNVYQKIKRAITLLMGFNLANVLSILIISLIFKISPLEATNILYINLIVESCLAIAIGMGPLDNTLMKLKPQVGKNGLLKGLILPIIKIGVLSALCSVGSFFIGMIATDVAAWNEIFKTTEKYSSINTENINSWLDQIYAIMNSKLSGIERIDLLDEYIAFGRTSMFITIVMSPLFFAHLIKLSNWKSSIKVKLLISKPLVYASLIAFVLSLGVILIPGLNDNVLGLVGYGKSATAHWTNNNIWVIFTAFSIAIVPFLLIILIDGIIFYSYHLSIANWQKNQKMLAEMINQDTKEQNKKRKR</sequence>
<dbReference type="InterPro" id="IPR059000">
    <property type="entry name" value="ATPase_P-type_domA"/>
</dbReference>
<comment type="similarity">
    <text evidence="2">Belongs to the cation transport ATPase (P-type) (TC 3.A.3) family. Type IIA subfamily.</text>
</comment>
<feature type="transmembrane region" description="Helical" evidence="12">
    <location>
        <begin position="914"/>
        <end position="942"/>
    </location>
</feature>
<evidence type="ECO:0000256" key="12">
    <source>
        <dbReference type="SAM" id="Phobius"/>
    </source>
</evidence>
<organism evidence="14 15">
    <name type="scientific">Mesoplasma chauliocola</name>
    <dbReference type="NCBI Taxonomy" id="216427"/>
    <lineage>
        <taxon>Bacteria</taxon>
        <taxon>Bacillati</taxon>
        <taxon>Mycoplasmatota</taxon>
        <taxon>Mollicutes</taxon>
        <taxon>Entomoplasmatales</taxon>
        <taxon>Entomoplasmataceae</taxon>
        <taxon>Mesoplasma</taxon>
    </lineage>
</organism>
<dbReference type="Pfam" id="PF00690">
    <property type="entry name" value="Cation_ATPase_N"/>
    <property type="match status" value="1"/>
</dbReference>
<dbReference type="GO" id="GO:0005524">
    <property type="term" value="F:ATP binding"/>
    <property type="evidence" value="ECO:0007669"/>
    <property type="project" value="UniProtKB-KW"/>
</dbReference>
<keyword evidence="5 12" id="KW-0812">Transmembrane</keyword>
<dbReference type="GO" id="GO:1990573">
    <property type="term" value="P:potassium ion import across plasma membrane"/>
    <property type="evidence" value="ECO:0007669"/>
    <property type="project" value="TreeGrafter"/>
</dbReference>
<dbReference type="GO" id="GO:0016887">
    <property type="term" value="F:ATP hydrolysis activity"/>
    <property type="evidence" value="ECO:0007669"/>
    <property type="project" value="InterPro"/>
</dbReference>
<protein>
    <submittedName>
        <fullName evidence="14">Cation-translocating P-type ATPase</fullName>
    </submittedName>
</protein>
<dbReference type="PANTHER" id="PTHR43294:SF21">
    <property type="entry name" value="CATION TRANSPORTING ATPASE"/>
    <property type="match status" value="1"/>
</dbReference>
<dbReference type="SFLD" id="SFLDG00002">
    <property type="entry name" value="C1.7:_P-type_atpase_like"/>
    <property type="match status" value="1"/>
</dbReference>
<dbReference type="GO" id="GO:0006883">
    <property type="term" value="P:intracellular sodium ion homeostasis"/>
    <property type="evidence" value="ECO:0007669"/>
    <property type="project" value="TreeGrafter"/>
</dbReference>
<comment type="subcellular location">
    <subcellularLocation>
        <location evidence="1">Cell membrane</location>
        <topology evidence="1">Multi-pass membrane protein</topology>
    </subcellularLocation>
</comment>
<evidence type="ECO:0000259" key="13">
    <source>
        <dbReference type="SMART" id="SM00831"/>
    </source>
</evidence>
<keyword evidence="15" id="KW-1185">Reference proteome</keyword>
<feature type="transmembrane region" description="Helical" evidence="12">
    <location>
        <begin position="753"/>
        <end position="778"/>
    </location>
</feature>
<name>A0A249SNE4_9MOLU</name>
<dbReference type="SUPFAM" id="SSF81653">
    <property type="entry name" value="Calcium ATPase, transduction domain A"/>
    <property type="match status" value="1"/>
</dbReference>
<keyword evidence="4" id="KW-0597">Phosphoprotein</keyword>
<dbReference type="FunFam" id="3.40.50.1000:FF:000001">
    <property type="entry name" value="Phospholipid-transporting ATPase IC"/>
    <property type="match status" value="1"/>
</dbReference>
<dbReference type="Gene3D" id="3.40.1110.10">
    <property type="entry name" value="Calcium-transporting ATPase, cytoplasmic domain N"/>
    <property type="match status" value="1"/>
</dbReference>
<dbReference type="SUPFAM" id="SSF81660">
    <property type="entry name" value="Metal cation-transporting ATPase, ATP-binding domain N"/>
    <property type="match status" value="1"/>
</dbReference>
<dbReference type="AlphaFoldDB" id="A0A249SNE4"/>
<gene>
    <name evidence="14" type="ORF">CK556_01955</name>
</gene>
<evidence type="ECO:0000256" key="4">
    <source>
        <dbReference type="ARBA" id="ARBA00022553"/>
    </source>
</evidence>
<dbReference type="InterPro" id="IPR050510">
    <property type="entry name" value="Cation_transp_ATPase_P-type"/>
</dbReference>
<evidence type="ECO:0000256" key="6">
    <source>
        <dbReference type="ARBA" id="ARBA00022741"/>
    </source>
</evidence>
<evidence type="ECO:0000256" key="1">
    <source>
        <dbReference type="ARBA" id="ARBA00004651"/>
    </source>
</evidence>
<keyword evidence="3" id="KW-1003">Cell membrane</keyword>
<evidence type="ECO:0000256" key="8">
    <source>
        <dbReference type="ARBA" id="ARBA00022842"/>
    </source>
</evidence>
<dbReference type="InterPro" id="IPR001757">
    <property type="entry name" value="P_typ_ATPase"/>
</dbReference>
<dbReference type="PROSITE" id="PS00154">
    <property type="entry name" value="ATPASE_E1_E2"/>
    <property type="match status" value="1"/>
</dbReference>
<dbReference type="EMBL" id="CP023173">
    <property type="protein sequence ID" value="ASZ09119.1"/>
    <property type="molecule type" value="Genomic_DNA"/>
</dbReference>
<dbReference type="Pfam" id="PF00689">
    <property type="entry name" value="Cation_ATPase_C"/>
    <property type="match status" value="1"/>
</dbReference>
<keyword evidence="6" id="KW-0547">Nucleotide-binding</keyword>
<dbReference type="PANTHER" id="PTHR43294">
    <property type="entry name" value="SODIUM/POTASSIUM-TRANSPORTING ATPASE SUBUNIT ALPHA"/>
    <property type="match status" value="1"/>
</dbReference>
<feature type="transmembrane region" description="Helical" evidence="12">
    <location>
        <begin position="253"/>
        <end position="275"/>
    </location>
</feature>
<dbReference type="InterPro" id="IPR044492">
    <property type="entry name" value="P_typ_ATPase_HD_dom"/>
</dbReference>
<dbReference type="InterPro" id="IPR008250">
    <property type="entry name" value="ATPase_P-typ_transduc_dom_A_sf"/>
</dbReference>
<dbReference type="InterPro" id="IPR023298">
    <property type="entry name" value="ATPase_P-typ_TM_dom_sf"/>
</dbReference>
<keyword evidence="8" id="KW-0460">Magnesium</keyword>